<keyword evidence="1" id="KW-0812">Transmembrane</keyword>
<organism evidence="2 3">
    <name type="scientific">Heyndrickxia shackletonii</name>
    <dbReference type="NCBI Taxonomy" id="157838"/>
    <lineage>
        <taxon>Bacteria</taxon>
        <taxon>Bacillati</taxon>
        <taxon>Bacillota</taxon>
        <taxon>Bacilli</taxon>
        <taxon>Bacillales</taxon>
        <taxon>Bacillaceae</taxon>
        <taxon>Heyndrickxia</taxon>
    </lineage>
</organism>
<sequence length="194" mass="22114">MKDLIKQFLPIIGVCLGFILSTLSNIIYGLVINRPKVKMELKTGNFNYLKIMRDNEGFSTIEIADYNEAEFIDIGLLVDIYNYGKSNTAIKDINIVIMSNKRIIRGFSPDLFINGNKNIHYSFNLPSNNVITMDLKLKIDNDLEDEILQEDLFSNEVIYDPDDKNRIQIKIIATDIKGKETTINIEPLSIATAF</sequence>
<name>A0A0Q3TKI9_9BACI</name>
<evidence type="ECO:0000313" key="3">
    <source>
        <dbReference type="Proteomes" id="UP000051888"/>
    </source>
</evidence>
<dbReference type="OrthoDB" id="9978774at2"/>
<dbReference type="PATRIC" id="fig|157838.3.peg.3102"/>
<reference evidence="2 3" key="1">
    <citation type="submission" date="2015-09" db="EMBL/GenBank/DDBJ databases">
        <title>Genome sequencing project for genomic taxonomy and phylogenomics of Bacillus-like bacteria.</title>
        <authorList>
            <person name="Liu B."/>
            <person name="Wang J."/>
            <person name="Zhu Y."/>
            <person name="Liu G."/>
            <person name="Chen Q."/>
            <person name="Chen Z."/>
            <person name="Lan J."/>
            <person name="Che J."/>
            <person name="Ge C."/>
            <person name="Shi H."/>
            <person name="Pan Z."/>
            <person name="Liu X."/>
        </authorList>
    </citation>
    <scope>NUCLEOTIDE SEQUENCE [LARGE SCALE GENOMIC DNA]</scope>
    <source>
        <strain evidence="2 3">LMG 18435</strain>
    </source>
</reference>
<dbReference type="RefSeq" id="WP_055740267.1">
    <property type="nucleotide sequence ID" value="NZ_JAAIWL010000008.1"/>
</dbReference>
<dbReference type="STRING" id="157838.AN964_13970"/>
<dbReference type="EMBL" id="LJJC01000004">
    <property type="protein sequence ID" value="KQL54496.1"/>
    <property type="molecule type" value="Genomic_DNA"/>
</dbReference>
<feature type="transmembrane region" description="Helical" evidence="1">
    <location>
        <begin position="7"/>
        <end position="31"/>
    </location>
</feature>
<gene>
    <name evidence="2" type="ORF">AN964_13970</name>
</gene>
<keyword evidence="1" id="KW-0472">Membrane</keyword>
<keyword evidence="3" id="KW-1185">Reference proteome</keyword>
<keyword evidence="1" id="KW-1133">Transmembrane helix</keyword>
<accession>A0A0Q3TKI9</accession>
<comment type="caution">
    <text evidence="2">The sequence shown here is derived from an EMBL/GenBank/DDBJ whole genome shotgun (WGS) entry which is preliminary data.</text>
</comment>
<evidence type="ECO:0000313" key="2">
    <source>
        <dbReference type="EMBL" id="KQL54496.1"/>
    </source>
</evidence>
<proteinExistence type="predicted"/>
<protein>
    <submittedName>
        <fullName evidence="2">Uncharacterized protein</fullName>
    </submittedName>
</protein>
<dbReference type="Proteomes" id="UP000051888">
    <property type="component" value="Unassembled WGS sequence"/>
</dbReference>
<evidence type="ECO:0000256" key="1">
    <source>
        <dbReference type="SAM" id="Phobius"/>
    </source>
</evidence>
<dbReference type="AlphaFoldDB" id="A0A0Q3TKI9"/>